<dbReference type="AlphaFoldDB" id="A0AAD7E533"/>
<organism evidence="1 2">
    <name type="scientific">Mycena pura</name>
    <dbReference type="NCBI Taxonomy" id="153505"/>
    <lineage>
        <taxon>Eukaryota</taxon>
        <taxon>Fungi</taxon>
        <taxon>Dikarya</taxon>
        <taxon>Basidiomycota</taxon>
        <taxon>Agaricomycotina</taxon>
        <taxon>Agaricomycetes</taxon>
        <taxon>Agaricomycetidae</taxon>
        <taxon>Agaricales</taxon>
        <taxon>Marasmiineae</taxon>
        <taxon>Mycenaceae</taxon>
        <taxon>Mycena</taxon>
    </lineage>
</organism>
<keyword evidence="2" id="KW-1185">Reference proteome</keyword>
<dbReference type="Proteomes" id="UP001219525">
    <property type="component" value="Unassembled WGS sequence"/>
</dbReference>
<evidence type="ECO:0000313" key="1">
    <source>
        <dbReference type="EMBL" id="KAJ7228391.1"/>
    </source>
</evidence>
<proteinExistence type="predicted"/>
<sequence length="471" mass="51487">MEESNPLVGLDAVDWSSLKHAYGPATDVPDTLRRLASPSLTEDDLRSIYYDLYGNIYHQGSRYSASVAAVPFLIALLDASATVCRERILQLLVRLAISNPDSMMRGFDISGLRERTVSVQAPTFAEDLQRQREEWVDAAGDNENERSRRQLRLELMGKVDQVIEETLIDLQVYEAVKAGLPSYRRCLASASATVRAWSAYALAWFPEDFEASQQALFALVEREQDSAVRGTALLSLGLLQAPLALAATPTSKDTDLSETPIGKLLSQLFEQDDSDNFTRFCCALGLAVMLLTKSEHVAQILRKVTDNTYLKEYEPNDLGDDTAFPHANTNLTALASSALASLKGSAYPDVPLALAAALPAARGEATLVLTTMALRTAFDAKPPAASGQDLPPFDTLTDPQQAVVRALTQVDSFNWMFINYTEILRAWGLPSELTGLQAYAGLAPPVPPVDAATAALIEMRHRQIFGYDELV</sequence>
<accession>A0AAD7E533</accession>
<name>A0AAD7E533_9AGAR</name>
<reference evidence="1" key="1">
    <citation type="submission" date="2023-03" db="EMBL/GenBank/DDBJ databases">
        <title>Massive genome expansion in bonnet fungi (Mycena s.s.) driven by repeated elements and novel gene families across ecological guilds.</title>
        <authorList>
            <consortium name="Lawrence Berkeley National Laboratory"/>
            <person name="Harder C.B."/>
            <person name="Miyauchi S."/>
            <person name="Viragh M."/>
            <person name="Kuo A."/>
            <person name="Thoen E."/>
            <person name="Andreopoulos B."/>
            <person name="Lu D."/>
            <person name="Skrede I."/>
            <person name="Drula E."/>
            <person name="Henrissat B."/>
            <person name="Morin E."/>
            <person name="Kohler A."/>
            <person name="Barry K."/>
            <person name="LaButti K."/>
            <person name="Morin E."/>
            <person name="Salamov A."/>
            <person name="Lipzen A."/>
            <person name="Mereny Z."/>
            <person name="Hegedus B."/>
            <person name="Baldrian P."/>
            <person name="Stursova M."/>
            <person name="Weitz H."/>
            <person name="Taylor A."/>
            <person name="Grigoriev I.V."/>
            <person name="Nagy L.G."/>
            <person name="Martin F."/>
            <person name="Kauserud H."/>
        </authorList>
    </citation>
    <scope>NUCLEOTIDE SEQUENCE</scope>
    <source>
        <strain evidence="1">9144</strain>
    </source>
</reference>
<dbReference type="Gene3D" id="1.25.10.10">
    <property type="entry name" value="Leucine-rich Repeat Variant"/>
    <property type="match status" value="1"/>
</dbReference>
<dbReference type="EMBL" id="JARJCW010000002">
    <property type="protein sequence ID" value="KAJ7228391.1"/>
    <property type="molecule type" value="Genomic_DNA"/>
</dbReference>
<evidence type="ECO:0000313" key="2">
    <source>
        <dbReference type="Proteomes" id="UP001219525"/>
    </source>
</evidence>
<comment type="caution">
    <text evidence="1">The sequence shown here is derived from an EMBL/GenBank/DDBJ whole genome shotgun (WGS) entry which is preliminary data.</text>
</comment>
<dbReference type="InterPro" id="IPR016024">
    <property type="entry name" value="ARM-type_fold"/>
</dbReference>
<dbReference type="SUPFAM" id="SSF48371">
    <property type="entry name" value="ARM repeat"/>
    <property type="match status" value="1"/>
</dbReference>
<protein>
    <submittedName>
        <fullName evidence="1">Uncharacterized protein</fullName>
    </submittedName>
</protein>
<gene>
    <name evidence="1" type="ORF">GGX14DRAFT_538664</name>
</gene>
<dbReference type="InterPro" id="IPR011989">
    <property type="entry name" value="ARM-like"/>
</dbReference>